<dbReference type="GO" id="GO:0008270">
    <property type="term" value="F:zinc ion binding"/>
    <property type="evidence" value="ECO:0007669"/>
    <property type="project" value="UniProtKB-KW"/>
</dbReference>
<evidence type="ECO:0000256" key="4">
    <source>
        <dbReference type="ARBA" id="ARBA00022833"/>
    </source>
</evidence>
<name>A0A6A2X9G5_HIBSY</name>
<evidence type="ECO:0000313" key="6">
    <source>
        <dbReference type="EMBL" id="KAE8671678.1"/>
    </source>
</evidence>
<dbReference type="InterPro" id="IPR004146">
    <property type="entry name" value="DC1"/>
</dbReference>
<evidence type="ECO:0000256" key="3">
    <source>
        <dbReference type="ARBA" id="ARBA00022771"/>
    </source>
</evidence>
<evidence type="ECO:0000313" key="7">
    <source>
        <dbReference type="Proteomes" id="UP000436088"/>
    </source>
</evidence>
<feature type="domain" description="Phorbol-ester/DAG-type" evidence="5">
    <location>
        <begin position="257"/>
        <end position="304"/>
    </location>
</feature>
<dbReference type="SMART" id="SM00109">
    <property type="entry name" value="C1"/>
    <property type="match status" value="5"/>
</dbReference>
<dbReference type="AlphaFoldDB" id="A0A6A2X9G5"/>
<dbReference type="Proteomes" id="UP000436088">
    <property type="component" value="Unassembled WGS sequence"/>
</dbReference>
<keyword evidence="7" id="KW-1185">Reference proteome</keyword>
<keyword evidence="1" id="KW-0479">Metal-binding</keyword>
<comment type="caution">
    <text evidence="6">The sequence shown here is derived from an EMBL/GenBank/DDBJ whole genome shotgun (WGS) entry which is preliminary data.</text>
</comment>
<dbReference type="PANTHER" id="PTHR32410">
    <property type="entry name" value="CYSTEINE/HISTIDINE-RICH C1 DOMAIN FAMILY PROTEIN"/>
    <property type="match status" value="1"/>
</dbReference>
<dbReference type="Pfam" id="PF03107">
    <property type="entry name" value="C1_2"/>
    <property type="match status" value="5"/>
</dbReference>
<keyword evidence="3" id="KW-0863">Zinc-finger</keyword>
<dbReference type="InterPro" id="IPR046349">
    <property type="entry name" value="C1-like_sf"/>
</dbReference>
<dbReference type="PANTHER" id="PTHR32410:SF216">
    <property type="entry name" value="PHORBOL-ESTER_DAG-TYPE DOMAIN-CONTAINING PROTEIN"/>
    <property type="match status" value="1"/>
</dbReference>
<protein>
    <recommendedName>
        <fullName evidence="5">Phorbol-ester/DAG-type domain-containing protein</fullName>
    </recommendedName>
</protein>
<dbReference type="SUPFAM" id="SSF57889">
    <property type="entry name" value="Cysteine-rich domain"/>
    <property type="match status" value="4"/>
</dbReference>
<evidence type="ECO:0000259" key="5">
    <source>
        <dbReference type="PROSITE" id="PS50081"/>
    </source>
</evidence>
<gene>
    <name evidence="6" type="ORF">F3Y22_tig00111941pilonHSYRG00088</name>
</gene>
<sequence>MWMDNGEQTIYYCLHGHPLVLVEAQGDENEKALCSVCREVIISASTFSCVHCNFHLHPECAQIPSSITPHPLHPQHYGLFLYPLPEWLYGGRACAMCKETCKFRFYSCYDCVDKFYLCTKCSVSSWNLIGRENKSKYEFKGDGHQLPFIFLQNHKDELKTACCSWCLESLMGPIYVSVGCKIKLHSKCFHNLPTETAHPCHRLHTLFLHFRENNFFCEVCQKNDSDNLLYRCLACKFDIHLECIRSRPIIEANRNHEHQFSLLFRNDPFVCDACGTIGRFVSYVCHTCHLQVHKSCTSLPRKIKAARHDDVLVHKYFLEKGEDGDCQICFERVKKEYGCYGCSKEGCNFVVHVKCVLEDDSLYTIIDQENGDRDDATDSSSSIRVIKVNELGEATEVRHFNHEHDLVLGDKIKGDEDRACDGCMLPISTPFYYCSRCDFFLHKTCAELPKTKHHWFQLHAITLEAGDWEVCRLCYRWCSGLFYSNIRGHMFCLRCAAVPYTIKNEGHQHVLFFDRKCKGKCNGCGHNHRYFGAFRCKECSFSLDFACITLPLEVGHKCDRHLLKLSNEDGEDDPEQFRCDVCEKKRDAYRLYYSCSTCDNSVHSRCALGGYPFLKDGAAFNRNYHFHHHKDFNYVRKVVDGYPYCSRCGKPCQDEVVKCTECDYIIHFDCWYVMSSSCFFNDGHRRCYYYYYYLEYCFNINFTFALSS</sequence>
<feature type="domain" description="Phorbol-ester/DAG-type" evidence="5">
    <location>
        <begin position="626"/>
        <end position="678"/>
    </location>
</feature>
<dbReference type="PROSITE" id="PS50081">
    <property type="entry name" value="ZF_DAG_PE_2"/>
    <property type="match status" value="3"/>
</dbReference>
<evidence type="ECO:0000256" key="2">
    <source>
        <dbReference type="ARBA" id="ARBA00022737"/>
    </source>
</evidence>
<keyword evidence="2" id="KW-0677">Repeat</keyword>
<dbReference type="InterPro" id="IPR001965">
    <property type="entry name" value="Znf_PHD"/>
</dbReference>
<dbReference type="SMART" id="SM00249">
    <property type="entry name" value="PHD"/>
    <property type="match status" value="3"/>
</dbReference>
<accession>A0A6A2X9G5</accession>
<dbReference type="EMBL" id="VEPZ02001466">
    <property type="protein sequence ID" value="KAE8671678.1"/>
    <property type="molecule type" value="Genomic_DNA"/>
</dbReference>
<evidence type="ECO:0000256" key="1">
    <source>
        <dbReference type="ARBA" id="ARBA00022723"/>
    </source>
</evidence>
<dbReference type="InterPro" id="IPR053192">
    <property type="entry name" value="Vacuole_Formation_Reg"/>
</dbReference>
<dbReference type="InterPro" id="IPR002219">
    <property type="entry name" value="PKC_DAG/PE"/>
</dbReference>
<organism evidence="6 7">
    <name type="scientific">Hibiscus syriacus</name>
    <name type="common">Rose of Sharon</name>
    <dbReference type="NCBI Taxonomy" id="106335"/>
    <lineage>
        <taxon>Eukaryota</taxon>
        <taxon>Viridiplantae</taxon>
        <taxon>Streptophyta</taxon>
        <taxon>Embryophyta</taxon>
        <taxon>Tracheophyta</taxon>
        <taxon>Spermatophyta</taxon>
        <taxon>Magnoliopsida</taxon>
        <taxon>eudicotyledons</taxon>
        <taxon>Gunneridae</taxon>
        <taxon>Pentapetalae</taxon>
        <taxon>rosids</taxon>
        <taxon>malvids</taxon>
        <taxon>Malvales</taxon>
        <taxon>Malvaceae</taxon>
        <taxon>Malvoideae</taxon>
        <taxon>Hibiscus</taxon>
    </lineage>
</organism>
<feature type="domain" description="Phorbol-ester/DAG-type" evidence="5">
    <location>
        <begin position="16"/>
        <end position="68"/>
    </location>
</feature>
<keyword evidence="4" id="KW-0862">Zinc</keyword>
<proteinExistence type="predicted"/>
<reference evidence="6" key="1">
    <citation type="submission" date="2019-09" db="EMBL/GenBank/DDBJ databases">
        <title>Draft genome information of white flower Hibiscus syriacus.</title>
        <authorList>
            <person name="Kim Y.-M."/>
        </authorList>
    </citation>
    <scope>NUCLEOTIDE SEQUENCE [LARGE SCALE GENOMIC DNA]</scope>
    <source>
        <strain evidence="6">YM2019G1</strain>
    </source>
</reference>